<dbReference type="Pfam" id="PF07729">
    <property type="entry name" value="FCD"/>
    <property type="match status" value="1"/>
</dbReference>
<evidence type="ECO:0000256" key="3">
    <source>
        <dbReference type="ARBA" id="ARBA00023163"/>
    </source>
</evidence>
<dbReference type="RefSeq" id="WP_338606442.1">
    <property type="nucleotide sequence ID" value="NZ_AP028679.1"/>
</dbReference>
<dbReference type="SMART" id="SM00345">
    <property type="entry name" value="HTH_GNTR"/>
    <property type="match status" value="1"/>
</dbReference>
<dbReference type="Proteomes" id="UP001366166">
    <property type="component" value="Chromosome"/>
</dbReference>
<keyword evidence="3" id="KW-0804">Transcription</keyword>
<dbReference type="GO" id="GO:0003700">
    <property type="term" value="F:DNA-binding transcription factor activity"/>
    <property type="evidence" value="ECO:0007669"/>
    <property type="project" value="InterPro"/>
</dbReference>
<dbReference type="KEGG" id="dmp:FAK_18180"/>
<dbReference type="InterPro" id="IPR011711">
    <property type="entry name" value="GntR_C"/>
</dbReference>
<dbReference type="SUPFAM" id="SSF46785">
    <property type="entry name" value="Winged helix' DNA-binding domain"/>
    <property type="match status" value="1"/>
</dbReference>
<dbReference type="Gene3D" id="1.20.120.530">
    <property type="entry name" value="GntR ligand-binding domain-like"/>
    <property type="match status" value="1"/>
</dbReference>
<accession>A0AAU9EDX2</accession>
<evidence type="ECO:0000313" key="5">
    <source>
        <dbReference type="EMBL" id="BEQ14752.1"/>
    </source>
</evidence>
<evidence type="ECO:0000313" key="6">
    <source>
        <dbReference type="Proteomes" id="UP001366166"/>
    </source>
</evidence>
<dbReference type="InterPro" id="IPR000524">
    <property type="entry name" value="Tscrpt_reg_HTH_GntR"/>
</dbReference>
<dbReference type="SMART" id="SM00895">
    <property type="entry name" value="FCD"/>
    <property type="match status" value="1"/>
</dbReference>
<dbReference type="AlphaFoldDB" id="A0AAU9EDX2"/>
<dbReference type="PANTHER" id="PTHR43537">
    <property type="entry name" value="TRANSCRIPTIONAL REGULATOR, GNTR FAMILY"/>
    <property type="match status" value="1"/>
</dbReference>
<dbReference type="InterPro" id="IPR036388">
    <property type="entry name" value="WH-like_DNA-bd_sf"/>
</dbReference>
<dbReference type="PANTHER" id="PTHR43537:SF45">
    <property type="entry name" value="GNTR FAMILY REGULATORY PROTEIN"/>
    <property type="match status" value="1"/>
</dbReference>
<keyword evidence="2" id="KW-0238">DNA-binding</keyword>
<dbReference type="SUPFAM" id="SSF48008">
    <property type="entry name" value="GntR ligand-binding domain-like"/>
    <property type="match status" value="1"/>
</dbReference>
<gene>
    <name evidence="5" type="ORF">FAK_18180</name>
</gene>
<evidence type="ECO:0000256" key="1">
    <source>
        <dbReference type="ARBA" id="ARBA00023015"/>
    </source>
</evidence>
<keyword evidence="6" id="KW-1185">Reference proteome</keyword>
<dbReference type="InterPro" id="IPR036390">
    <property type="entry name" value="WH_DNA-bd_sf"/>
</dbReference>
<dbReference type="InterPro" id="IPR008920">
    <property type="entry name" value="TF_FadR/GntR_C"/>
</dbReference>
<name>A0AAU9EDX2_9BACT</name>
<dbReference type="Pfam" id="PF00392">
    <property type="entry name" value="GntR"/>
    <property type="match status" value="1"/>
</dbReference>
<feature type="domain" description="HTH gntR-type" evidence="4">
    <location>
        <begin position="6"/>
        <end position="73"/>
    </location>
</feature>
<dbReference type="Gene3D" id="1.10.10.10">
    <property type="entry name" value="Winged helix-like DNA-binding domain superfamily/Winged helix DNA-binding domain"/>
    <property type="match status" value="1"/>
</dbReference>
<evidence type="ECO:0000256" key="2">
    <source>
        <dbReference type="ARBA" id="ARBA00023125"/>
    </source>
</evidence>
<proteinExistence type="predicted"/>
<dbReference type="PROSITE" id="PS50949">
    <property type="entry name" value="HTH_GNTR"/>
    <property type="match status" value="1"/>
</dbReference>
<dbReference type="EMBL" id="AP028679">
    <property type="protein sequence ID" value="BEQ14752.1"/>
    <property type="molecule type" value="Genomic_DNA"/>
</dbReference>
<protein>
    <submittedName>
        <fullName evidence="5">GntR family transcriptional regulator</fullName>
    </submittedName>
</protein>
<dbReference type="GO" id="GO:0003677">
    <property type="term" value="F:DNA binding"/>
    <property type="evidence" value="ECO:0007669"/>
    <property type="project" value="UniProtKB-KW"/>
</dbReference>
<keyword evidence="1" id="KW-0805">Transcription regulation</keyword>
<reference evidence="6" key="1">
    <citation type="journal article" date="2023" name="Arch. Microbiol.">
        <title>Desulfoferula mesophilus gen. nov. sp. nov., a mesophilic sulfate-reducing bacterium isolated from a brackish lake sediment.</title>
        <authorList>
            <person name="Watanabe T."/>
            <person name="Yabe T."/>
            <person name="Tsuji J.M."/>
            <person name="Fukui M."/>
        </authorList>
    </citation>
    <scope>NUCLEOTIDE SEQUENCE [LARGE SCALE GENOMIC DNA]</scope>
    <source>
        <strain evidence="6">12FAK</strain>
    </source>
</reference>
<organism evidence="5 6">
    <name type="scientific">Desulfoferula mesophila</name>
    <dbReference type="NCBI Taxonomy" id="3058419"/>
    <lineage>
        <taxon>Bacteria</taxon>
        <taxon>Pseudomonadati</taxon>
        <taxon>Thermodesulfobacteriota</taxon>
        <taxon>Desulfarculia</taxon>
        <taxon>Desulfarculales</taxon>
        <taxon>Desulfarculaceae</taxon>
        <taxon>Desulfoferula</taxon>
    </lineage>
</organism>
<evidence type="ECO:0000259" key="4">
    <source>
        <dbReference type="PROSITE" id="PS50949"/>
    </source>
</evidence>
<sequence length="224" mass="25821">MPIKRGVVIEEAYNKIKEMIYSNQLAPGQKIIYTDLAKKLQMSVTPLIHALNRLEASGFVSYVPNKGYFLNEITIEEASQLYEVREALELHALPKVIEKIEQSHLDQIKKASKKYRHLGQVPADRDLFLADARFHLQLVKISGNDILHRMLKEIFEKLYLKYPPQYMDTARLKEIASEHRSLLQALARRDAVAATAITKLHIAQGRERILESLRIRQQEILSLP</sequence>